<organism evidence="9 10">
    <name type="scientific">Desulfosalsimonas propionicica</name>
    <dbReference type="NCBI Taxonomy" id="332175"/>
    <lineage>
        <taxon>Bacteria</taxon>
        <taxon>Pseudomonadati</taxon>
        <taxon>Thermodesulfobacteriota</taxon>
        <taxon>Desulfobacteria</taxon>
        <taxon>Desulfobacterales</taxon>
        <taxon>Desulfosalsimonadaceae</taxon>
        <taxon>Desulfosalsimonas</taxon>
    </lineage>
</organism>
<dbReference type="EMBL" id="JACDUS010000002">
    <property type="protein sequence ID" value="MBA2880536.1"/>
    <property type="molecule type" value="Genomic_DNA"/>
</dbReference>
<keyword evidence="5" id="KW-0560">Oxidoreductase</keyword>
<evidence type="ECO:0000313" key="9">
    <source>
        <dbReference type="EMBL" id="MBA2880536.1"/>
    </source>
</evidence>
<evidence type="ECO:0000256" key="5">
    <source>
        <dbReference type="ARBA" id="ARBA00023002"/>
    </source>
</evidence>
<evidence type="ECO:0000259" key="7">
    <source>
        <dbReference type="Pfam" id="PF02852"/>
    </source>
</evidence>
<dbReference type="GO" id="GO:0016491">
    <property type="term" value="F:oxidoreductase activity"/>
    <property type="evidence" value="ECO:0007669"/>
    <property type="project" value="UniProtKB-KW"/>
</dbReference>
<proteinExistence type="inferred from homology"/>
<dbReference type="Pfam" id="PF02852">
    <property type="entry name" value="Pyr_redox_dim"/>
    <property type="match status" value="1"/>
</dbReference>
<dbReference type="Proteomes" id="UP000525298">
    <property type="component" value="Unassembled WGS sequence"/>
</dbReference>
<keyword evidence="4" id="KW-0274">FAD</keyword>
<dbReference type="InterPro" id="IPR004099">
    <property type="entry name" value="Pyr_nucl-diS_OxRdtase_dimer"/>
</dbReference>
<keyword evidence="10" id="KW-1185">Reference proteome</keyword>
<accession>A0A7W0HJZ4</accession>
<protein>
    <submittedName>
        <fullName evidence="9">NADPH-dependent 2,4-dienoyl-CoA reductase/sulfur reductase-like enzyme</fullName>
    </submittedName>
</protein>
<comment type="caution">
    <text evidence="9">The sequence shown here is derived from an EMBL/GenBank/DDBJ whole genome shotgun (WGS) entry which is preliminary data.</text>
</comment>
<dbReference type="AlphaFoldDB" id="A0A7W0HJZ4"/>
<evidence type="ECO:0000256" key="3">
    <source>
        <dbReference type="ARBA" id="ARBA00022630"/>
    </source>
</evidence>
<name>A0A7W0HJZ4_9BACT</name>
<dbReference type="SUPFAM" id="SSF51905">
    <property type="entry name" value="FAD/NAD(P)-binding domain"/>
    <property type="match status" value="1"/>
</dbReference>
<comment type="cofactor">
    <cofactor evidence="1">
        <name>FAD</name>
        <dbReference type="ChEBI" id="CHEBI:57692"/>
    </cofactor>
</comment>
<evidence type="ECO:0000313" key="10">
    <source>
        <dbReference type="Proteomes" id="UP000525298"/>
    </source>
</evidence>
<evidence type="ECO:0000256" key="4">
    <source>
        <dbReference type="ARBA" id="ARBA00022827"/>
    </source>
</evidence>
<evidence type="ECO:0000259" key="8">
    <source>
        <dbReference type="Pfam" id="PF07992"/>
    </source>
</evidence>
<keyword evidence="6" id="KW-0676">Redox-active center</keyword>
<keyword evidence="3" id="KW-0285">Flavoprotein</keyword>
<dbReference type="InterPro" id="IPR023753">
    <property type="entry name" value="FAD/NAD-binding_dom"/>
</dbReference>
<dbReference type="PANTHER" id="PTHR43429:SF1">
    <property type="entry name" value="NAD(P)H SULFUR OXIDOREDUCTASE (COA-DEPENDENT)"/>
    <property type="match status" value="1"/>
</dbReference>
<dbReference type="InterPro" id="IPR050260">
    <property type="entry name" value="FAD-bd_OxRdtase"/>
</dbReference>
<evidence type="ECO:0000256" key="2">
    <source>
        <dbReference type="ARBA" id="ARBA00009130"/>
    </source>
</evidence>
<dbReference type="SUPFAM" id="SSF55424">
    <property type="entry name" value="FAD/NAD-linked reductases, dimerisation (C-terminal) domain"/>
    <property type="match status" value="1"/>
</dbReference>
<sequence length="452" mass="48106">MNQTDVLVVGGSAAGIVAAATAKSFHPDKRVMLVRREKQVLVPCGIPYMFGTLENSDKNVIPDANLENAGVELVVSEVDAFDPEQQICTFSDGSQIGFEKLVLATGSVPIKPGWLNGLDFDNVFIVPKSKRYLDSQMSTLAGCRKVVVIGGGFIGVELADEIAANGRQVSIVELQPHVLSLAFDDELCTRAEKVLTRRGVELKCGQRVVRIEGSDRADGVKLDSGEVIDADAVILSVGYRPNSDLARQAGLKCNEMGFIKVNEYMRTEYKNIFAVGDCAEKFSFITRTLKGTMLASTSGAEARIAGMNLYQLSTVRTFQGTISIFCTAIGQNAFGAAGVTEKLAAERGFAIVTGLFEGVDSHPATLPDARPQLVKLIASMDSGTLLGGEVAGGKSAGELTNLIGFLIQNRMTVDGILTSQIGTHPLLTASPTAYPLIKAAEAIAKKRKTVLA</sequence>
<comment type="similarity">
    <text evidence="2">Belongs to the class-III pyridine nucleotide-disulfide oxidoreductase family.</text>
</comment>
<dbReference type="PRINTS" id="PR00368">
    <property type="entry name" value="FADPNR"/>
</dbReference>
<dbReference type="InterPro" id="IPR016156">
    <property type="entry name" value="FAD/NAD-linked_Rdtase_dimer_sf"/>
</dbReference>
<reference evidence="9 10" key="1">
    <citation type="submission" date="2020-07" db="EMBL/GenBank/DDBJ databases">
        <title>Genomic Encyclopedia of Type Strains, Phase IV (KMG-IV): sequencing the most valuable type-strain genomes for metagenomic binning, comparative biology and taxonomic classification.</title>
        <authorList>
            <person name="Goeker M."/>
        </authorList>
    </citation>
    <scope>NUCLEOTIDE SEQUENCE [LARGE SCALE GENOMIC DNA]</scope>
    <source>
        <strain evidence="9 10">DSM 17721</strain>
    </source>
</reference>
<evidence type="ECO:0000256" key="6">
    <source>
        <dbReference type="ARBA" id="ARBA00023284"/>
    </source>
</evidence>
<dbReference type="RefSeq" id="WP_181550211.1">
    <property type="nucleotide sequence ID" value="NZ_JACDUS010000002.1"/>
</dbReference>
<evidence type="ECO:0000256" key="1">
    <source>
        <dbReference type="ARBA" id="ARBA00001974"/>
    </source>
</evidence>
<dbReference type="Gene3D" id="3.50.50.60">
    <property type="entry name" value="FAD/NAD(P)-binding domain"/>
    <property type="match status" value="2"/>
</dbReference>
<feature type="domain" description="FAD/NAD(P)-binding" evidence="8">
    <location>
        <begin position="5"/>
        <end position="289"/>
    </location>
</feature>
<feature type="domain" description="Pyridine nucleotide-disulphide oxidoreductase dimerisation" evidence="7">
    <location>
        <begin position="333"/>
        <end position="428"/>
    </location>
</feature>
<gene>
    <name evidence="9" type="ORF">HNR65_000854</name>
</gene>
<dbReference type="Pfam" id="PF07992">
    <property type="entry name" value="Pyr_redox_2"/>
    <property type="match status" value="1"/>
</dbReference>
<dbReference type="PANTHER" id="PTHR43429">
    <property type="entry name" value="PYRIDINE NUCLEOTIDE-DISULFIDE OXIDOREDUCTASE DOMAIN-CONTAINING"/>
    <property type="match status" value="1"/>
</dbReference>
<dbReference type="PRINTS" id="PR00411">
    <property type="entry name" value="PNDRDTASEI"/>
</dbReference>
<dbReference type="InterPro" id="IPR036188">
    <property type="entry name" value="FAD/NAD-bd_sf"/>
</dbReference>